<organism evidence="1 2">
    <name type="scientific">Lipomyces kononenkoae</name>
    <name type="common">Yeast</name>
    <dbReference type="NCBI Taxonomy" id="34357"/>
    <lineage>
        <taxon>Eukaryota</taxon>
        <taxon>Fungi</taxon>
        <taxon>Dikarya</taxon>
        <taxon>Ascomycota</taxon>
        <taxon>Saccharomycotina</taxon>
        <taxon>Lipomycetes</taxon>
        <taxon>Lipomycetales</taxon>
        <taxon>Lipomycetaceae</taxon>
        <taxon>Lipomyces</taxon>
    </lineage>
</organism>
<evidence type="ECO:0000313" key="2">
    <source>
        <dbReference type="Proteomes" id="UP001433508"/>
    </source>
</evidence>
<accession>A0ACC3SQ12</accession>
<proteinExistence type="predicted"/>
<comment type="caution">
    <text evidence="1">The sequence shown here is derived from an EMBL/GenBank/DDBJ whole genome shotgun (WGS) entry which is preliminary data.</text>
</comment>
<gene>
    <name evidence="1" type="ORF">V1525DRAFT_415556</name>
</gene>
<dbReference type="Proteomes" id="UP001433508">
    <property type="component" value="Unassembled WGS sequence"/>
</dbReference>
<evidence type="ECO:0000313" key="1">
    <source>
        <dbReference type="EMBL" id="KAK9233734.1"/>
    </source>
</evidence>
<name>A0ACC3SQ12_LIPKO</name>
<reference evidence="2" key="1">
    <citation type="journal article" date="2024" name="Front. Bioeng. Biotechnol.">
        <title>Genome-scale model development and genomic sequencing of the oleaginous clade Lipomyces.</title>
        <authorList>
            <person name="Czajka J.J."/>
            <person name="Han Y."/>
            <person name="Kim J."/>
            <person name="Mondo S.J."/>
            <person name="Hofstad B.A."/>
            <person name="Robles A."/>
            <person name="Haridas S."/>
            <person name="Riley R."/>
            <person name="LaButti K."/>
            <person name="Pangilinan J."/>
            <person name="Andreopoulos W."/>
            <person name="Lipzen A."/>
            <person name="Yan J."/>
            <person name="Wang M."/>
            <person name="Ng V."/>
            <person name="Grigoriev I.V."/>
            <person name="Spatafora J.W."/>
            <person name="Magnuson J.K."/>
            <person name="Baker S.E."/>
            <person name="Pomraning K.R."/>
        </authorList>
    </citation>
    <scope>NUCLEOTIDE SEQUENCE [LARGE SCALE GENOMIC DNA]</scope>
    <source>
        <strain evidence="2">CBS 7786</strain>
    </source>
</reference>
<keyword evidence="2" id="KW-1185">Reference proteome</keyword>
<dbReference type="EMBL" id="MU971635">
    <property type="protein sequence ID" value="KAK9233734.1"/>
    <property type="molecule type" value="Genomic_DNA"/>
</dbReference>
<protein>
    <submittedName>
        <fullName evidence="1">Uncharacterized protein</fullName>
    </submittedName>
</protein>
<sequence length="110" mass="12511">MLESVLAFCAKVWIAGAYTLEIAAPFVLSQHILRTRRDLPSAVDLQGISADYIILSLQSCVYRIIYIFEYIFPSNLLFKQHTARYYRDINKFGILSGLPYCLSTLLAISL</sequence>